<dbReference type="EMBL" id="JH993257">
    <property type="protein sequence ID" value="EKX31603.1"/>
    <property type="molecule type" value="Genomic_DNA"/>
</dbReference>
<dbReference type="PaxDb" id="55529-EKX31603"/>
<dbReference type="SUPFAM" id="SSF68906">
    <property type="entry name" value="SAP domain"/>
    <property type="match status" value="1"/>
</dbReference>
<dbReference type="PANTHER" id="PTHR47124">
    <property type="entry name" value="F-BOX PROTEIN SKIP8"/>
    <property type="match status" value="1"/>
</dbReference>
<feature type="domain" description="SAP" evidence="1">
    <location>
        <begin position="47"/>
        <end position="81"/>
    </location>
</feature>
<evidence type="ECO:0000313" key="2">
    <source>
        <dbReference type="EMBL" id="EKX31603.1"/>
    </source>
</evidence>
<dbReference type="SMART" id="SM00513">
    <property type="entry name" value="SAP"/>
    <property type="match status" value="1"/>
</dbReference>
<proteinExistence type="predicted"/>
<dbReference type="Pfam" id="PF13474">
    <property type="entry name" value="SnoaL_3"/>
    <property type="match status" value="1"/>
</dbReference>
<dbReference type="HOGENOM" id="CLU_1221656_0_0_1"/>
<accession>L1I5R5</accession>
<reference evidence="4" key="2">
    <citation type="submission" date="2012-11" db="EMBL/GenBank/DDBJ databases">
        <authorList>
            <person name="Kuo A."/>
            <person name="Curtis B.A."/>
            <person name="Tanifuji G."/>
            <person name="Burki F."/>
            <person name="Gruber A."/>
            <person name="Irimia M."/>
            <person name="Maruyama S."/>
            <person name="Arias M.C."/>
            <person name="Ball S.G."/>
            <person name="Gile G.H."/>
            <person name="Hirakawa Y."/>
            <person name="Hopkins J.F."/>
            <person name="Rensing S.A."/>
            <person name="Schmutz J."/>
            <person name="Symeonidi A."/>
            <person name="Elias M."/>
            <person name="Eveleigh R.J."/>
            <person name="Herman E.K."/>
            <person name="Klute M.J."/>
            <person name="Nakayama T."/>
            <person name="Obornik M."/>
            <person name="Reyes-Prieto A."/>
            <person name="Armbrust E.V."/>
            <person name="Aves S.J."/>
            <person name="Beiko R.G."/>
            <person name="Coutinho P."/>
            <person name="Dacks J.B."/>
            <person name="Durnford D.G."/>
            <person name="Fast N.M."/>
            <person name="Green B.R."/>
            <person name="Grisdale C."/>
            <person name="Hempe F."/>
            <person name="Henrissat B."/>
            <person name="Hoppner M.P."/>
            <person name="Ishida K.-I."/>
            <person name="Kim E."/>
            <person name="Koreny L."/>
            <person name="Kroth P.G."/>
            <person name="Liu Y."/>
            <person name="Malik S.-B."/>
            <person name="Maier U.G."/>
            <person name="McRose D."/>
            <person name="Mock T."/>
            <person name="Neilson J.A."/>
            <person name="Onodera N.T."/>
            <person name="Poole A.M."/>
            <person name="Pritham E.J."/>
            <person name="Richards T.A."/>
            <person name="Rocap G."/>
            <person name="Roy S.W."/>
            <person name="Sarai C."/>
            <person name="Schaack S."/>
            <person name="Shirato S."/>
            <person name="Slamovits C.H."/>
            <person name="Spencer D.F."/>
            <person name="Suzuki S."/>
            <person name="Worden A.Z."/>
            <person name="Zauner S."/>
            <person name="Barry K."/>
            <person name="Bell C."/>
            <person name="Bharti A.K."/>
            <person name="Crow J.A."/>
            <person name="Grimwood J."/>
            <person name="Kramer R."/>
            <person name="Lindquist E."/>
            <person name="Lucas S."/>
            <person name="Salamov A."/>
            <person name="McFadden G.I."/>
            <person name="Lane C.E."/>
            <person name="Keeling P.J."/>
            <person name="Gray M.W."/>
            <person name="Grigoriev I.V."/>
            <person name="Archibald J.M."/>
        </authorList>
    </citation>
    <scope>NUCLEOTIDE SEQUENCE</scope>
    <source>
        <strain evidence="4">CCMP2712</strain>
    </source>
</reference>
<evidence type="ECO:0000313" key="4">
    <source>
        <dbReference type="Proteomes" id="UP000011087"/>
    </source>
</evidence>
<dbReference type="InterPro" id="IPR044260">
    <property type="entry name" value="SKIP8-like"/>
</dbReference>
<gene>
    <name evidence="2" type="ORF">GUITHDRAFT_122207</name>
</gene>
<dbReference type="InterPro" id="IPR003034">
    <property type="entry name" value="SAP_dom"/>
</dbReference>
<dbReference type="Gene3D" id="1.10.720.30">
    <property type="entry name" value="SAP domain"/>
    <property type="match status" value="1"/>
</dbReference>
<dbReference type="SUPFAM" id="SSF54427">
    <property type="entry name" value="NTF2-like"/>
    <property type="match status" value="1"/>
</dbReference>
<dbReference type="AlphaFoldDB" id="L1I5R5"/>
<organism evidence="2">
    <name type="scientific">Guillardia theta (strain CCMP2712)</name>
    <name type="common">Cryptophyte</name>
    <dbReference type="NCBI Taxonomy" id="905079"/>
    <lineage>
        <taxon>Eukaryota</taxon>
        <taxon>Cryptophyceae</taxon>
        <taxon>Pyrenomonadales</taxon>
        <taxon>Geminigeraceae</taxon>
        <taxon>Guillardia</taxon>
    </lineage>
</organism>
<dbReference type="KEGG" id="gtt:GUITHDRAFT_122207"/>
<dbReference type="OrthoDB" id="1901658at2759"/>
<dbReference type="Pfam" id="PF02037">
    <property type="entry name" value="SAP"/>
    <property type="match status" value="1"/>
</dbReference>
<sequence length="227" mass="26416">MLGFGRMGCSAMRMKTRLFGHRSFSEANRALRDRRSLILASKLPSAEQRVSKDELRKMCQTLSLPVTGNKQELVDRIRNKDVELAAAIDALEKMPKQARKRPAREERALNESVQGAELSDSKRAIGRVVNQFYDALEAGDIKAMMRLWRNADYVKYSHESNRLVMGYDKLHEFWLTKPDWLDKFSVQDIRIELVDLQALHVVRKYMDSQEWLIESSVNYRLAIDRVR</sequence>
<keyword evidence="4" id="KW-1185">Reference proteome</keyword>
<protein>
    <recommendedName>
        <fullName evidence="1">SAP domain-containing protein</fullName>
    </recommendedName>
</protein>
<dbReference type="Proteomes" id="UP000011087">
    <property type="component" value="Unassembled WGS sequence"/>
</dbReference>
<dbReference type="InterPro" id="IPR032710">
    <property type="entry name" value="NTF2-like_dom_sf"/>
</dbReference>
<reference evidence="3" key="3">
    <citation type="submission" date="2015-06" db="UniProtKB">
        <authorList>
            <consortium name="EnsemblProtists"/>
        </authorList>
    </citation>
    <scope>IDENTIFICATION</scope>
</reference>
<dbReference type="EnsemblProtists" id="EKX31603">
    <property type="protein sequence ID" value="EKX31603"/>
    <property type="gene ID" value="GUITHDRAFT_122207"/>
</dbReference>
<dbReference type="GeneID" id="17288330"/>
<evidence type="ECO:0000313" key="3">
    <source>
        <dbReference type="EnsemblProtists" id="EKX31603"/>
    </source>
</evidence>
<name>L1I5R5_GUITC</name>
<reference evidence="2 4" key="1">
    <citation type="journal article" date="2012" name="Nature">
        <title>Algal genomes reveal evolutionary mosaicism and the fate of nucleomorphs.</title>
        <authorList>
            <consortium name="DOE Joint Genome Institute"/>
            <person name="Curtis B.A."/>
            <person name="Tanifuji G."/>
            <person name="Burki F."/>
            <person name="Gruber A."/>
            <person name="Irimia M."/>
            <person name="Maruyama S."/>
            <person name="Arias M.C."/>
            <person name="Ball S.G."/>
            <person name="Gile G.H."/>
            <person name="Hirakawa Y."/>
            <person name="Hopkins J.F."/>
            <person name="Kuo A."/>
            <person name="Rensing S.A."/>
            <person name="Schmutz J."/>
            <person name="Symeonidi A."/>
            <person name="Elias M."/>
            <person name="Eveleigh R.J."/>
            <person name="Herman E.K."/>
            <person name="Klute M.J."/>
            <person name="Nakayama T."/>
            <person name="Obornik M."/>
            <person name="Reyes-Prieto A."/>
            <person name="Armbrust E.V."/>
            <person name="Aves S.J."/>
            <person name="Beiko R.G."/>
            <person name="Coutinho P."/>
            <person name="Dacks J.B."/>
            <person name="Durnford D.G."/>
            <person name="Fast N.M."/>
            <person name="Green B.R."/>
            <person name="Grisdale C.J."/>
            <person name="Hempel F."/>
            <person name="Henrissat B."/>
            <person name="Hoppner M.P."/>
            <person name="Ishida K."/>
            <person name="Kim E."/>
            <person name="Koreny L."/>
            <person name="Kroth P.G."/>
            <person name="Liu Y."/>
            <person name="Malik S.B."/>
            <person name="Maier U.G."/>
            <person name="McRose D."/>
            <person name="Mock T."/>
            <person name="Neilson J.A."/>
            <person name="Onodera N.T."/>
            <person name="Poole A.M."/>
            <person name="Pritham E.J."/>
            <person name="Richards T.A."/>
            <person name="Rocap G."/>
            <person name="Roy S.W."/>
            <person name="Sarai C."/>
            <person name="Schaack S."/>
            <person name="Shirato S."/>
            <person name="Slamovits C.H."/>
            <person name="Spencer D.F."/>
            <person name="Suzuki S."/>
            <person name="Worden A.Z."/>
            <person name="Zauner S."/>
            <person name="Barry K."/>
            <person name="Bell C."/>
            <person name="Bharti A.K."/>
            <person name="Crow J.A."/>
            <person name="Grimwood J."/>
            <person name="Kramer R."/>
            <person name="Lindquist E."/>
            <person name="Lucas S."/>
            <person name="Salamov A."/>
            <person name="McFadden G.I."/>
            <person name="Lane C.E."/>
            <person name="Keeling P.J."/>
            <person name="Gray M.W."/>
            <person name="Grigoriev I.V."/>
            <person name="Archibald J.M."/>
        </authorList>
    </citation>
    <scope>NUCLEOTIDE SEQUENCE</scope>
    <source>
        <strain evidence="2 4">CCMP2712</strain>
    </source>
</reference>
<dbReference type="RefSeq" id="XP_005818583.1">
    <property type="nucleotide sequence ID" value="XM_005818526.1"/>
</dbReference>
<dbReference type="PANTHER" id="PTHR47124:SF1">
    <property type="entry name" value="F-BOX PROTEIN SKIP8"/>
    <property type="match status" value="1"/>
</dbReference>
<dbReference type="Gene3D" id="3.10.450.50">
    <property type="match status" value="1"/>
</dbReference>
<dbReference type="PROSITE" id="PS50800">
    <property type="entry name" value="SAP"/>
    <property type="match status" value="1"/>
</dbReference>
<dbReference type="InterPro" id="IPR037401">
    <property type="entry name" value="SnoaL-like"/>
</dbReference>
<evidence type="ECO:0000259" key="1">
    <source>
        <dbReference type="PROSITE" id="PS50800"/>
    </source>
</evidence>
<dbReference type="InterPro" id="IPR036361">
    <property type="entry name" value="SAP_dom_sf"/>
</dbReference>